<dbReference type="AlphaFoldDB" id="A0A0R1VJW9"/>
<gene>
    <name evidence="2" type="ORF">FC89_GL000961</name>
</gene>
<evidence type="ECO:0000313" key="2">
    <source>
        <dbReference type="EMBL" id="KRM06094.1"/>
    </source>
</evidence>
<evidence type="ECO:0000313" key="3">
    <source>
        <dbReference type="Proteomes" id="UP000051451"/>
    </source>
</evidence>
<dbReference type="Pfam" id="PF01521">
    <property type="entry name" value="Fe-S_biosyn"/>
    <property type="match status" value="1"/>
</dbReference>
<comment type="caution">
    <text evidence="2">The sequence shown here is derived from an EMBL/GenBank/DDBJ whole genome shotgun (WGS) entry which is preliminary data.</text>
</comment>
<proteinExistence type="predicted"/>
<sequence>MFLKITPAVQKRLNKYLKQPALKVLLNFDDGVGLYSRVQATCSLEVNFNLIIVNSSADLTDFDSQVNTSMGSFLIKGYSKEFLDEKNRLFLTKFGSLCLTGDRTGLIANNLPIIDLSQTTEKPKIGLEPIDEIAN</sequence>
<feature type="domain" description="Core" evidence="1">
    <location>
        <begin position="1"/>
        <end position="114"/>
    </location>
</feature>
<accession>A0A0R1VJW9</accession>
<dbReference type="Proteomes" id="UP000051451">
    <property type="component" value="Unassembled WGS sequence"/>
</dbReference>
<dbReference type="InterPro" id="IPR000361">
    <property type="entry name" value="ATAP_core_dom"/>
</dbReference>
<evidence type="ECO:0000259" key="1">
    <source>
        <dbReference type="Pfam" id="PF01521"/>
    </source>
</evidence>
<organism evidence="2 3">
    <name type="scientific">Liquorilactobacillus ghanensis DSM 18630</name>
    <dbReference type="NCBI Taxonomy" id="1423750"/>
    <lineage>
        <taxon>Bacteria</taxon>
        <taxon>Bacillati</taxon>
        <taxon>Bacillota</taxon>
        <taxon>Bacilli</taxon>
        <taxon>Lactobacillales</taxon>
        <taxon>Lactobacillaceae</taxon>
        <taxon>Liquorilactobacillus</taxon>
    </lineage>
</organism>
<dbReference type="InterPro" id="IPR035903">
    <property type="entry name" value="HesB-like_dom_sf"/>
</dbReference>
<dbReference type="STRING" id="1423750.FC89_GL000961"/>
<dbReference type="GeneID" id="98318988"/>
<dbReference type="OrthoDB" id="2361502at2"/>
<dbReference type="SUPFAM" id="SSF89360">
    <property type="entry name" value="HesB-like domain"/>
    <property type="match status" value="1"/>
</dbReference>
<dbReference type="RefSeq" id="WP_057871713.1">
    <property type="nucleotide sequence ID" value="NZ_AZGB01000016.1"/>
</dbReference>
<name>A0A0R1VJW9_9LACO</name>
<dbReference type="EMBL" id="AZGB01000016">
    <property type="protein sequence ID" value="KRM06094.1"/>
    <property type="molecule type" value="Genomic_DNA"/>
</dbReference>
<dbReference type="PATRIC" id="fig|1423750.3.peg.985"/>
<dbReference type="Gene3D" id="2.60.300.12">
    <property type="entry name" value="HesB-like domain"/>
    <property type="match status" value="1"/>
</dbReference>
<reference evidence="2 3" key="1">
    <citation type="journal article" date="2015" name="Genome Announc.">
        <title>Expanding the biotechnology potential of lactobacilli through comparative genomics of 213 strains and associated genera.</title>
        <authorList>
            <person name="Sun Z."/>
            <person name="Harris H.M."/>
            <person name="McCann A."/>
            <person name="Guo C."/>
            <person name="Argimon S."/>
            <person name="Zhang W."/>
            <person name="Yang X."/>
            <person name="Jeffery I.B."/>
            <person name="Cooney J.C."/>
            <person name="Kagawa T.F."/>
            <person name="Liu W."/>
            <person name="Song Y."/>
            <person name="Salvetti E."/>
            <person name="Wrobel A."/>
            <person name="Rasinkangas P."/>
            <person name="Parkhill J."/>
            <person name="Rea M.C."/>
            <person name="O'Sullivan O."/>
            <person name="Ritari J."/>
            <person name="Douillard F.P."/>
            <person name="Paul Ross R."/>
            <person name="Yang R."/>
            <person name="Briner A.E."/>
            <person name="Felis G.E."/>
            <person name="de Vos W.M."/>
            <person name="Barrangou R."/>
            <person name="Klaenhammer T.R."/>
            <person name="Caufield P.W."/>
            <person name="Cui Y."/>
            <person name="Zhang H."/>
            <person name="O'Toole P.W."/>
        </authorList>
    </citation>
    <scope>NUCLEOTIDE SEQUENCE [LARGE SCALE GENOMIC DNA]</scope>
    <source>
        <strain evidence="2 3">DSM 18630</strain>
    </source>
</reference>
<keyword evidence="3" id="KW-1185">Reference proteome</keyword>
<protein>
    <recommendedName>
        <fullName evidence="1">Core domain-containing protein</fullName>
    </recommendedName>
</protein>